<evidence type="ECO:0000313" key="2">
    <source>
        <dbReference type="EMBL" id="KAI5073858.1"/>
    </source>
</evidence>
<organism evidence="2 3">
    <name type="scientific">Adiantum capillus-veneris</name>
    <name type="common">Maidenhair fern</name>
    <dbReference type="NCBI Taxonomy" id="13818"/>
    <lineage>
        <taxon>Eukaryota</taxon>
        <taxon>Viridiplantae</taxon>
        <taxon>Streptophyta</taxon>
        <taxon>Embryophyta</taxon>
        <taxon>Tracheophyta</taxon>
        <taxon>Polypodiopsida</taxon>
        <taxon>Polypodiidae</taxon>
        <taxon>Polypodiales</taxon>
        <taxon>Pteridineae</taxon>
        <taxon>Pteridaceae</taxon>
        <taxon>Vittarioideae</taxon>
        <taxon>Adiantum</taxon>
    </lineage>
</organism>
<sequence>MTSTYRIRSSKTNIGKTLSIGSSSGNGAGTQPCISCILAIALATKTCDSSSTSTTGSSNPHCASSKHSSSVSMACHHKARERVSQPPSLHKLALHLQPAVL</sequence>
<protein>
    <submittedName>
        <fullName evidence="2">Uncharacterized protein</fullName>
    </submittedName>
</protein>
<name>A0A9D4UTK7_ADICA</name>
<feature type="region of interest" description="Disordered" evidence="1">
    <location>
        <begin position="48"/>
        <end position="67"/>
    </location>
</feature>
<accession>A0A9D4UTK7</accession>
<dbReference type="Proteomes" id="UP000886520">
    <property type="component" value="Chromosome 11"/>
</dbReference>
<comment type="caution">
    <text evidence="2">The sequence shown here is derived from an EMBL/GenBank/DDBJ whole genome shotgun (WGS) entry which is preliminary data.</text>
</comment>
<proteinExistence type="predicted"/>
<dbReference type="AlphaFoldDB" id="A0A9D4UTK7"/>
<gene>
    <name evidence="2" type="ORF">GOP47_0011871</name>
</gene>
<dbReference type="EMBL" id="JABFUD020000011">
    <property type="protein sequence ID" value="KAI5073858.1"/>
    <property type="molecule type" value="Genomic_DNA"/>
</dbReference>
<reference evidence="2" key="1">
    <citation type="submission" date="2021-01" db="EMBL/GenBank/DDBJ databases">
        <title>Adiantum capillus-veneris genome.</title>
        <authorList>
            <person name="Fang Y."/>
            <person name="Liao Q."/>
        </authorList>
    </citation>
    <scope>NUCLEOTIDE SEQUENCE</scope>
    <source>
        <strain evidence="2">H3</strain>
        <tissue evidence="2">Leaf</tissue>
    </source>
</reference>
<evidence type="ECO:0000313" key="3">
    <source>
        <dbReference type="Proteomes" id="UP000886520"/>
    </source>
</evidence>
<evidence type="ECO:0000256" key="1">
    <source>
        <dbReference type="SAM" id="MobiDB-lite"/>
    </source>
</evidence>
<keyword evidence="3" id="KW-1185">Reference proteome</keyword>